<dbReference type="InterPro" id="IPR046867">
    <property type="entry name" value="AldOxase/xan_DH_MoCoBD2"/>
</dbReference>
<dbReference type="InterPro" id="IPR016208">
    <property type="entry name" value="Ald_Oxase/xanthine_DH-like"/>
</dbReference>
<dbReference type="CDD" id="cd00207">
    <property type="entry name" value="fer2"/>
    <property type="match status" value="1"/>
</dbReference>
<keyword evidence="3" id="KW-0560">Oxidoreductase</keyword>
<dbReference type="Pfam" id="PF20256">
    <property type="entry name" value="MoCoBD_2"/>
    <property type="match status" value="1"/>
</dbReference>
<reference evidence="6 7" key="1">
    <citation type="submission" date="2020-08" db="EMBL/GenBank/DDBJ databases">
        <title>The Agave Microbiome: Exploring the role of microbial communities in plant adaptations to desert environments.</title>
        <authorList>
            <person name="Partida-Martinez L.P."/>
        </authorList>
    </citation>
    <scope>NUCLEOTIDE SEQUENCE [LARGE SCALE GENOMIC DNA]</scope>
    <source>
        <strain evidence="6 7">AS2.23</strain>
    </source>
</reference>
<dbReference type="AlphaFoldDB" id="A0A7W4TJ79"/>
<proteinExistence type="inferred from homology"/>
<dbReference type="PROSITE" id="PS00197">
    <property type="entry name" value="2FE2S_FER_1"/>
    <property type="match status" value="1"/>
</dbReference>
<organism evidence="6 7">
    <name type="scientific">Kineococcus radiotolerans</name>
    <dbReference type="NCBI Taxonomy" id="131568"/>
    <lineage>
        <taxon>Bacteria</taxon>
        <taxon>Bacillati</taxon>
        <taxon>Actinomycetota</taxon>
        <taxon>Actinomycetes</taxon>
        <taxon>Kineosporiales</taxon>
        <taxon>Kineosporiaceae</taxon>
        <taxon>Kineococcus</taxon>
    </lineage>
</organism>
<dbReference type="Pfam" id="PF02738">
    <property type="entry name" value="MoCoBD_1"/>
    <property type="match status" value="1"/>
</dbReference>
<dbReference type="SMART" id="SM01008">
    <property type="entry name" value="Ald_Xan_dh_C"/>
    <property type="match status" value="1"/>
</dbReference>
<dbReference type="PANTHER" id="PTHR11908:SF157">
    <property type="entry name" value="XANTHINE DEHYDROGENASE SUBUNIT D-RELATED"/>
    <property type="match status" value="1"/>
</dbReference>
<dbReference type="InterPro" id="IPR036010">
    <property type="entry name" value="2Fe-2S_ferredoxin-like_sf"/>
</dbReference>
<accession>A0A7W4TJ79</accession>
<dbReference type="GO" id="GO:0016491">
    <property type="term" value="F:oxidoreductase activity"/>
    <property type="evidence" value="ECO:0007669"/>
    <property type="project" value="UniProtKB-KW"/>
</dbReference>
<dbReference type="Gene3D" id="3.30.365.10">
    <property type="entry name" value="Aldehyde oxidase/xanthine dehydrogenase, molybdopterin binding domain"/>
    <property type="match status" value="4"/>
</dbReference>
<dbReference type="EMBL" id="JACHVY010000001">
    <property type="protein sequence ID" value="MBB2899321.1"/>
    <property type="molecule type" value="Genomic_DNA"/>
</dbReference>
<comment type="similarity">
    <text evidence="1">Belongs to the xanthine dehydrogenase family.</text>
</comment>
<name>A0A7W4TJ79_KINRA</name>
<dbReference type="InterPro" id="IPR001041">
    <property type="entry name" value="2Fe-2S_ferredoxin-type"/>
</dbReference>
<dbReference type="SUPFAM" id="SSF56003">
    <property type="entry name" value="Molybdenum cofactor-binding domain"/>
    <property type="match status" value="1"/>
</dbReference>
<dbReference type="InterPro" id="IPR006058">
    <property type="entry name" value="2Fe2S_fd_BS"/>
</dbReference>
<dbReference type="PROSITE" id="PS51085">
    <property type="entry name" value="2FE2S_FER_2"/>
    <property type="match status" value="1"/>
</dbReference>
<dbReference type="Pfam" id="PF01315">
    <property type="entry name" value="Ald_Xan_dh_C"/>
    <property type="match status" value="1"/>
</dbReference>
<evidence type="ECO:0000256" key="2">
    <source>
        <dbReference type="ARBA" id="ARBA00022723"/>
    </source>
</evidence>
<dbReference type="SUPFAM" id="SSF54665">
    <property type="entry name" value="CO dehydrogenase molybdoprotein N-domain-like"/>
    <property type="match status" value="1"/>
</dbReference>
<evidence type="ECO:0000313" key="7">
    <source>
        <dbReference type="Proteomes" id="UP000533269"/>
    </source>
</evidence>
<comment type="caution">
    <text evidence="6">The sequence shown here is derived from an EMBL/GenBank/DDBJ whole genome shotgun (WGS) entry which is preliminary data.</text>
</comment>
<sequence>MKLTVDGVAAEVEPRPGQCLRTLLRENAGTTVKKGCDTGDCGACTVLVDGSPVHSCLYPALRAGDREVTTAAGLAPAGNLHPVQQRFVDAAAFQCGFCTPGMVVTAAALDEEQRADLDEHLKGNLCRCTGYRAVREAAGGETLPALARSGGIGEAVAAPAAHRVVTGTEPYTLDLAEGDVPAGLLHAAVLRSPHAHARVTAIDTRAAAALPGVHLVLTHHDAPPVLFSTGRHQNRLDDPDDTLVLDPVLRHHGQRVAVAVAESVALAEEALRLIAVEYEVLPAVLDPHRATAPGAPLLHADKDADSGIADPARNLVAELHSEVGDVEEALASAHAVVEGTWRTQRVAHVALETHAAVGWLDEEGRLVVRSSTQVPFLVRDELARVLGLDRARVRVLAARVGGGFGGKQEMLTEDLVALAVLRTGRPVQYETTRREALTALPTRHPMDVRVRLGATADGTLTALAVDLLSDAGAYGNHSPGVMFHSVHESVATYRCANKRVDARAVYTNSVPSGAFRGYGLGQVVFALESALDDLARELGIDPFTVRRRNVVVPGDRFVATSDPAVTGEDDGLRFGSYGLDQCLDLVERELPRGGDPVPDGPGWRTGSGIALSMIATVPPRGHVAEASARLLADGTWELNVGTAEFGNGTTTVHTQIGVHALSTSADRLRLRQADTDVTGHDTGAFGSAGSVVAGKALLIACERLAGQVRALGADLLGADPATAVLEPEGVRCGPRSVPLSDVHAHAVRTAGAAPRADGSDDAALRSVAFNVQGFRVAVDTGTGEVRILRSVHAVDAGVVLNPVQLRGQVEGGVAQAIGSALFEEVHRADDGSPLTVSLREYHAPRAADLGTTEVLFADTVDAVGPLGAKSMSEAPYNPVAPALANAVRDAVGVRLRRLPMRPDRVWRALAEAADRA</sequence>
<evidence type="ECO:0000256" key="1">
    <source>
        <dbReference type="ARBA" id="ARBA00006849"/>
    </source>
</evidence>
<dbReference type="InterPro" id="IPR036856">
    <property type="entry name" value="Ald_Oxase/Xan_DH_a/b_sf"/>
</dbReference>
<dbReference type="Gene3D" id="1.10.150.120">
    <property type="entry name" value="[2Fe-2S]-binding domain"/>
    <property type="match status" value="1"/>
</dbReference>
<reference evidence="6 7" key="2">
    <citation type="submission" date="2020-08" db="EMBL/GenBank/DDBJ databases">
        <authorList>
            <person name="Partida-Martinez L."/>
            <person name="Huntemann M."/>
            <person name="Clum A."/>
            <person name="Wang J."/>
            <person name="Palaniappan K."/>
            <person name="Ritter S."/>
            <person name="Chen I.-M."/>
            <person name="Stamatis D."/>
            <person name="Reddy T."/>
            <person name="O'Malley R."/>
            <person name="Daum C."/>
            <person name="Shapiro N."/>
            <person name="Ivanova N."/>
            <person name="Kyrpides N."/>
            <person name="Woyke T."/>
        </authorList>
    </citation>
    <scope>NUCLEOTIDE SEQUENCE [LARGE SCALE GENOMIC DNA]</scope>
    <source>
        <strain evidence="6 7">AS2.23</strain>
    </source>
</reference>
<dbReference type="Gene3D" id="3.90.1170.50">
    <property type="entry name" value="Aldehyde oxidase/xanthine dehydrogenase, a/b hammerhead"/>
    <property type="match status" value="1"/>
</dbReference>
<dbReference type="InterPro" id="IPR000674">
    <property type="entry name" value="Ald_Oxase/Xan_DH_a/b"/>
</dbReference>
<dbReference type="GO" id="GO:0005506">
    <property type="term" value="F:iron ion binding"/>
    <property type="evidence" value="ECO:0007669"/>
    <property type="project" value="InterPro"/>
</dbReference>
<dbReference type="InterPro" id="IPR036884">
    <property type="entry name" value="2Fe-2S-bd_dom_sf"/>
</dbReference>
<dbReference type="SUPFAM" id="SSF54292">
    <property type="entry name" value="2Fe-2S ferredoxin-like"/>
    <property type="match status" value="1"/>
</dbReference>
<protein>
    <submittedName>
        <fullName evidence="6">CO/xanthine dehydrogenase Mo-binding subunit/aerobic-type carbon monoxide dehydrogenase small subunit (CoxS/CutS family)</fullName>
    </submittedName>
</protein>
<dbReference type="GO" id="GO:0051537">
    <property type="term" value="F:2 iron, 2 sulfur cluster binding"/>
    <property type="evidence" value="ECO:0007669"/>
    <property type="project" value="InterPro"/>
</dbReference>
<dbReference type="RefSeq" id="WP_183390001.1">
    <property type="nucleotide sequence ID" value="NZ_JACHVY010000001.1"/>
</dbReference>
<gene>
    <name evidence="6" type="ORF">FHR75_000109</name>
</gene>
<dbReference type="Gene3D" id="3.10.20.30">
    <property type="match status" value="1"/>
</dbReference>
<dbReference type="Pfam" id="PF01799">
    <property type="entry name" value="Fer2_2"/>
    <property type="match status" value="1"/>
</dbReference>
<dbReference type="InterPro" id="IPR037165">
    <property type="entry name" value="AldOxase/xan_DH_Mopterin-bd_sf"/>
</dbReference>
<evidence type="ECO:0000256" key="3">
    <source>
        <dbReference type="ARBA" id="ARBA00023002"/>
    </source>
</evidence>
<keyword evidence="4" id="KW-0408">Iron</keyword>
<evidence type="ECO:0000256" key="4">
    <source>
        <dbReference type="ARBA" id="ARBA00023004"/>
    </source>
</evidence>
<dbReference type="Proteomes" id="UP000533269">
    <property type="component" value="Unassembled WGS sequence"/>
</dbReference>
<dbReference type="InterPro" id="IPR002888">
    <property type="entry name" value="2Fe-2S-bd"/>
</dbReference>
<feature type="domain" description="2Fe-2S ferredoxin-type" evidence="5">
    <location>
        <begin position="1"/>
        <end position="74"/>
    </location>
</feature>
<dbReference type="PANTHER" id="PTHR11908">
    <property type="entry name" value="XANTHINE DEHYDROGENASE"/>
    <property type="match status" value="1"/>
</dbReference>
<evidence type="ECO:0000259" key="5">
    <source>
        <dbReference type="PROSITE" id="PS51085"/>
    </source>
</evidence>
<dbReference type="Pfam" id="PF00111">
    <property type="entry name" value="Fer2"/>
    <property type="match status" value="1"/>
</dbReference>
<dbReference type="SUPFAM" id="SSF47741">
    <property type="entry name" value="CO dehydrogenase ISP C-domain like"/>
    <property type="match status" value="1"/>
</dbReference>
<dbReference type="InterPro" id="IPR008274">
    <property type="entry name" value="AldOxase/xan_DH_MoCoBD1"/>
</dbReference>
<dbReference type="InterPro" id="IPR012675">
    <property type="entry name" value="Beta-grasp_dom_sf"/>
</dbReference>
<evidence type="ECO:0000313" key="6">
    <source>
        <dbReference type="EMBL" id="MBB2899321.1"/>
    </source>
</evidence>
<keyword evidence="2" id="KW-0479">Metal-binding</keyword>